<dbReference type="EMBL" id="SMBH01000062">
    <property type="protein sequence ID" value="TCU02291.1"/>
    <property type="molecule type" value="Genomic_DNA"/>
</dbReference>
<dbReference type="Proteomes" id="UP000294576">
    <property type="component" value="Unassembled WGS sequence"/>
</dbReference>
<dbReference type="AlphaFoldDB" id="A0A4R3PRC9"/>
<evidence type="ECO:0000256" key="1">
    <source>
        <dbReference type="SAM" id="MobiDB-lite"/>
    </source>
</evidence>
<comment type="caution">
    <text evidence="2">The sequence shown here is derived from an EMBL/GenBank/DDBJ whole genome shotgun (WGS) entry which is preliminary data.</text>
</comment>
<protein>
    <submittedName>
        <fullName evidence="2">Uncharacterized protein</fullName>
    </submittedName>
</protein>
<gene>
    <name evidence="2" type="ORF">EV132_1622</name>
</gene>
<accession>A0A4R3PRC9</accession>
<reference evidence="2 3" key="1">
    <citation type="submission" date="2019-03" db="EMBL/GenBank/DDBJ databases">
        <title>Genomic Encyclopedia of Type Strains, Phase IV (KMG-V): Genome sequencing to study the core and pangenomes of soil and plant-associated prokaryotes.</title>
        <authorList>
            <person name="Whitman W."/>
        </authorList>
    </citation>
    <scope>NUCLEOTIDE SEQUENCE [LARGE SCALE GENOMIC DNA]</scope>
    <source>
        <strain evidence="2 3">Hc14</strain>
    </source>
</reference>
<name>A0A4R3PRC9_RHISU</name>
<organism evidence="2 3">
    <name type="scientific">Rhizobium sullae</name>
    <name type="common">Rhizobium hedysari</name>
    <dbReference type="NCBI Taxonomy" id="50338"/>
    <lineage>
        <taxon>Bacteria</taxon>
        <taxon>Pseudomonadati</taxon>
        <taxon>Pseudomonadota</taxon>
        <taxon>Alphaproteobacteria</taxon>
        <taxon>Hyphomicrobiales</taxon>
        <taxon>Rhizobiaceae</taxon>
        <taxon>Rhizobium/Agrobacterium group</taxon>
        <taxon>Rhizobium</taxon>
    </lineage>
</organism>
<sequence>MSSPSFDSLPEPQQGQLAGAAITTRSRGRCSGNGLRDGRLRSKALTVEALAPRAAVPSVRGVAPCVLTGCRKVRGEPSRSPASTARSALRNATRAPLRWRLAPWRSLLLPRQRYAGHAPPPAVQAHWQGRPEAHQSRRSWQDGIIFESAIPVLLLILPMLAARSFAASASLCLRADNRAGPV</sequence>
<proteinExistence type="predicted"/>
<evidence type="ECO:0000313" key="2">
    <source>
        <dbReference type="EMBL" id="TCU02291.1"/>
    </source>
</evidence>
<evidence type="ECO:0000313" key="3">
    <source>
        <dbReference type="Proteomes" id="UP000294576"/>
    </source>
</evidence>
<feature type="region of interest" description="Disordered" evidence="1">
    <location>
        <begin position="1"/>
        <end position="36"/>
    </location>
</feature>
<feature type="compositionally biased region" description="Polar residues" evidence="1">
    <location>
        <begin position="1"/>
        <end position="16"/>
    </location>
</feature>